<dbReference type="SUPFAM" id="SSF46894">
    <property type="entry name" value="C-terminal effector domain of the bipartite response regulators"/>
    <property type="match status" value="1"/>
</dbReference>
<organism evidence="7 8">
    <name type="scientific">[Mycobacterium] stephanolepidis</name>
    <dbReference type="NCBI Taxonomy" id="1520670"/>
    <lineage>
        <taxon>Bacteria</taxon>
        <taxon>Bacillati</taxon>
        <taxon>Actinomycetota</taxon>
        <taxon>Actinomycetes</taxon>
        <taxon>Mycobacteriales</taxon>
        <taxon>Mycobacteriaceae</taxon>
        <taxon>Mycobacteroides</taxon>
    </lineage>
</organism>
<evidence type="ECO:0000256" key="1">
    <source>
        <dbReference type="ARBA" id="ARBA00005820"/>
    </source>
</evidence>
<reference evidence="8" key="1">
    <citation type="journal article" date="2017" name="Genome Announc.">
        <title>Complete Genome Sequence of Mycobacterium stephanolepidis.</title>
        <authorList>
            <person name="Fukano H."/>
            <person name="Yoshida M."/>
            <person name="Katayama Y."/>
            <person name="Omatsu T."/>
            <person name="Mizutani T."/>
            <person name="Kurata O."/>
            <person name="Wada S."/>
            <person name="Hoshino Y."/>
        </authorList>
    </citation>
    <scope>NUCLEOTIDE SEQUENCE [LARGE SCALE GENOMIC DNA]</scope>
    <source>
        <strain evidence="8">NJB0901</strain>
    </source>
</reference>
<feature type="domain" description="OmpR/PhoB-type" evidence="6">
    <location>
        <begin position="1"/>
        <end position="96"/>
    </location>
</feature>
<dbReference type="AlphaFoldDB" id="A0A1Z4EXW5"/>
<dbReference type="InterPro" id="IPR005158">
    <property type="entry name" value="BTAD"/>
</dbReference>
<keyword evidence="8" id="KW-1185">Reference proteome</keyword>
<dbReference type="Gene3D" id="1.10.10.10">
    <property type="entry name" value="Winged helix-like DNA-binding domain superfamily/Winged helix DNA-binding domain"/>
    <property type="match status" value="1"/>
</dbReference>
<dbReference type="GO" id="GO:0006355">
    <property type="term" value="P:regulation of DNA-templated transcription"/>
    <property type="evidence" value="ECO:0007669"/>
    <property type="project" value="InterPro"/>
</dbReference>
<proteinExistence type="inferred from homology"/>
<evidence type="ECO:0000256" key="3">
    <source>
        <dbReference type="ARBA" id="ARBA00023125"/>
    </source>
</evidence>
<dbReference type="KEGG" id="mste:MSTE_02489"/>
<gene>
    <name evidence="7" type="ORF">MSTE_02489</name>
</gene>
<dbReference type="Pfam" id="PF03704">
    <property type="entry name" value="BTAD"/>
    <property type="match status" value="1"/>
</dbReference>
<dbReference type="RefSeq" id="WP_096501522.1">
    <property type="nucleotide sequence ID" value="NZ_AP018165.1"/>
</dbReference>
<dbReference type="SUPFAM" id="SSF48452">
    <property type="entry name" value="TPR-like"/>
    <property type="match status" value="1"/>
</dbReference>
<reference evidence="7 8" key="2">
    <citation type="journal article" date="2017" name="Int. J. Syst. Evol. Microbiol.">
        <title>Mycobacterium stephanolepidis sp. nov., a rapidly growing species related to Mycobacterium chelonae, isolated from marine teleost fish, Stephanolepis cirrhifer.</title>
        <authorList>
            <person name="Fukano H."/>
            <person name="Wada S."/>
            <person name="Kurata O."/>
            <person name="Katayama K."/>
            <person name="Fujiwara N."/>
            <person name="Hoshino Y."/>
        </authorList>
    </citation>
    <scope>NUCLEOTIDE SEQUENCE [LARGE SCALE GENOMIC DNA]</scope>
    <source>
        <strain evidence="7 8">NJB0901</strain>
    </source>
</reference>
<name>A0A1Z4EXW5_9MYCO</name>
<evidence type="ECO:0000256" key="5">
    <source>
        <dbReference type="PROSITE-ProRule" id="PRU01091"/>
    </source>
</evidence>
<evidence type="ECO:0000313" key="8">
    <source>
        <dbReference type="Proteomes" id="UP000217954"/>
    </source>
</evidence>
<dbReference type="Gene3D" id="1.25.40.10">
    <property type="entry name" value="Tetratricopeptide repeat domain"/>
    <property type="match status" value="1"/>
</dbReference>
<dbReference type="Pfam" id="PF00486">
    <property type="entry name" value="Trans_reg_C"/>
    <property type="match status" value="1"/>
</dbReference>
<dbReference type="SMART" id="SM01043">
    <property type="entry name" value="BTAD"/>
    <property type="match status" value="1"/>
</dbReference>
<dbReference type="InterPro" id="IPR036388">
    <property type="entry name" value="WH-like_DNA-bd_sf"/>
</dbReference>
<dbReference type="EMBL" id="AP018165">
    <property type="protein sequence ID" value="BAX97799.1"/>
    <property type="molecule type" value="Genomic_DNA"/>
</dbReference>
<sequence>MRAKIELLGPLQVRVGDRACIPSGAKLQNALTLLSVHSGEVLARDELIEELALTGAKDTINALHANIRRLRNWLELQGVSPDLLQTAGRSGYRLDVTRQDVDAYVFIRWVNEGFALRTKAPSVAVAMLEKALSTWRGTPLQEMTDSLRVQSLSRELVSSKELAQETLLACYLSLKMAHEAAAAAQQYTLDNPYNERIWGSRIAALRMLGRNAEAARTYREIQKLLYEDLRVSPSESLRLALTDISWKMP</sequence>
<keyword evidence="3 5" id="KW-0238">DNA-binding</keyword>
<dbReference type="Proteomes" id="UP000217954">
    <property type="component" value="Chromosome"/>
</dbReference>
<dbReference type="PROSITE" id="PS51755">
    <property type="entry name" value="OMPR_PHOB"/>
    <property type="match status" value="1"/>
</dbReference>
<evidence type="ECO:0000256" key="2">
    <source>
        <dbReference type="ARBA" id="ARBA00023015"/>
    </source>
</evidence>
<dbReference type="InterPro" id="IPR001867">
    <property type="entry name" value="OmpR/PhoB-type_DNA-bd"/>
</dbReference>
<dbReference type="PANTHER" id="PTHR35807">
    <property type="entry name" value="TRANSCRIPTIONAL REGULATOR REDD-RELATED"/>
    <property type="match status" value="1"/>
</dbReference>
<accession>A0A1Z4EXW5</accession>
<feature type="DNA-binding region" description="OmpR/PhoB-type" evidence="5">
    <location>
        <begin position="1"/>
        <end position="96"/>
    </location>
</feature>
<keyword evidence="2" id="KW-0805">Transcription regulation</keyword>
<keyword evidence="4" id="KW-0804">Transcription</keyword>
<evidence type="ECO:0000259" key="6">
    <source>
        <dbReference type="PROSITE" id="PS51755"/>
    </source>
</evidence>
<dbReference type="PANTHER" id="PTHR35807:SF1">
    <property type="entry name" value="TRANSCRIPTIONAL REGULATOR REDD"/>
    <property type="match status" value="1"/>
</dbReference>
<dbReference type="GO" id="GO:0000160">
    <property type="term" value="P:phosphorelay signal transduction system"/>
    <property type="evidence" value="ECO:0007669"/>
    <property type="project" value="InterPro"/>
</dbReference>
<comment type="similarity">
    <text evidence="1">Belongs to the AfsR/DnrI/RedD regulatory family.</text>
</comment>
<dbReference type="OrthoDB" id="4336084at2"/>
<dbReference type="GO" id="GO:0003677">
    <property type="term" value="F:DNA binding"/>
    <property type="evidence" value="ECO:0007669"/>
    <property type="project" value="UniProtKB-UniRule"/>
</dbReference>
<dbReference type="InterPro" id="IPR011990">
    <property type="entry name" value="TPR-like_helical_dom_sf"/>
</dbReference>
<dbReference type="InterPro" id="IPR051677">
    <property type="entry name" value="AfsR-DnrI-RedD_regulator"/>
</dbReference>
<evidence type="ECO:0000313" key="7">
    <source>
        <dbReference type="EMBL" id="BAX97799.1"/>
    </source>
</evidence>
<protein>
    <submittedName>
        <fullName evidence="7">Putative regulatory protein</fullName>
    </submittedName>
</protein>
<evidence type="ECO:0000256" key="4">
    <source>
        <dbReference type="ARBA" id="ARBA00023163"/>
    </source>
</evidence>
<dbReference type="InterPro" id="IPR016032">
    <property type="entry name" value="Sig_transdc_resp-reg_C-effctor"/>
</dbReference>